<organism evidence="1 2">
    <name type="scientific">Bordetella ansorpii</name>
    <dbReference type="NCBI Taxonomy" id="288768"/>
    <lineage>
        <taxon>Bacteria</taxon>
        <taxon>Pseudomonadati</taxon>
        <taxon>Pseudomonadota</taxon>
        <taxon>Betaproteobacteria</taxon>
        <taxon>Burkholderiales</taxon>
        <taxon>Alcaligenaceae</taxon>
        <taxon>Bordetella</taxon>
    </lineage>
</organism>
<gene>
    <name evidence="1" type="ORF">SAMEA1982600_04802</name>
</gene>
<dbReference type="Proteomes" id="UP000077037">
    <property type="component" value="Unassembled WGS sequence"/>
</dbReference>
<reference evidence="1 2" key="1">
    <citation type="submission" date="2016-03" db="EMBL/GenBank/DDBJ databases">
        <authorList>
            <consortium name="Pathogen Informatics"/>
        </authorList>
    </citation>
    <scope>NUCLEOTIDE SEQUENCE [LARGE SCALE GENOMIC DNA]</scope>
    <source>
        <strain evidence="1 2">NCTC13364</strain>
    </source>
</reference>
<accession>A0A157RFE5</accession>
<name>A0A157RFE5_9BORD</name>
<dbReference type="EMBL" id="FKBS01000029">
    <property type="protein sequence ID" value="SAI56693.1"/>
    <property type="molecule type" value="Genomic_DNA"/>
</dbReference>
<dbReference type="OrthoDB" id="8637347at2"/>
<dbReference type="AlphaFoldDB" id="A0A157RFE5"/>
<protein>
    <submittedName>
        <fullName evidence="1">Uncharacterized protein</fullName>
    </submittedName>
</protein>
<proteinExistence type="predicted"/>
<sequence length="80" mass="8689">MSNTGVDITTYAANSIADATALGLLLFLAAKDKPTIEAASRSMHTMLANLLNDEHVPEDLKAHIRTRLHSICEIALQQCK</sequence>
<evidence type="ECO:0000313" key="1">
    <source>
        <dbReference type="EMBL" id="SAI56693.1"/>
    </source>
</evidence>
<evidence type="ECO:0000313" key="2">
    <source>
        <dbReference type="Proteomes" id="UP000077037"/>
    </source>
</evidence>
<dbReference type="RefSeq" id="WP_066420107.1">
    <property type="nucleotide sequence ID" value="NZ_FKBS01000029.1"/>
</dbReference>